<keyword evidence="5" id="KW-0479">Metal-binding</keyword>
<evidence type="ECO:0000256" key="3">
    <source>
        <dbReference type="ARBA" id="ARBA00022485"/>
    </source>
</evidence>
<evidence type="ECO:0000256" key="2">
    <source>
        <dbReference type="ARBA" id="ARBA00009777"/>
    </source>
</evidence>
<evidence type="ECO:0000256" key="6">
    <source>
        <dbReference type="ARBA" id="ARBA00023002"/>
    </source>
</evidence>
<dbReference type="PIRSF" id="PIRSF000371">
    <property type="entry name" value="PFL_act_enz"/>
    <property type="match status" value="1"/>
</dbReference>
<dbReference type="PANTHER" id="PTHR30352:SF4">
    <property type="entry name" value="PYRUVATE FORMATE-LYASE 2-ACTIVATING ENZYME"/>
    <property type="match status" value="1"/>
</dbReference>
<accession>A0ABR6TL71</accession>
<dbReference type="InterPro" id="IPR007197">
    <property type="entry name" value="rSAM"/>
</dbReference>
<evidence type="ECO:0000256" key="5">
    <source>
        <dbReference type="ARBA" id="ARBA00022723"/>
    </source>
</evidence>
<evidence type="ECO:0000256" key="1">
    <source>
        <dbReference type="ARBA" id="ARBA00001966"/>
    </source>
</evidence>
<dbReference type="NCBIfam" id="TIGR02494">
    <property type="entry name" value="PFLE_PFLC"/>
    <property type="match status" value="1"/>
</dbReference>
<keyword evidence="4" id="KW-0949">S-adenosyl-L-methionine</keyword>
<dbReference type="RefSeq" id="WP_185624183.1">
    <property type="nucleotide sequence ID" value="NZ_JABGBW010000003.1"/>
</dbReference>
<dbReference type="SFLD" id="SFLDG01066">
    <property type="entry name" value="organic_radical-activating_enz"/>
    <property type="match status" value="1"/>
</dbReference>
<dbReference type="PROSITE" id="PS01087">
    <property type="entry name" value="RADICAL_ACTIVATING"/>
    <property type="match status" value="1"/>
</dbReference>
<keyword evidence="6" id="KW-0560">Oxidoreductase</keyword>
<dbReference type="PANTHER" id="PTHR30352">
    <property type="entry name" value="PYRUVATE FORMATE-LYASE-ACTIVATING ENZYME"/>
    <property type="match status" value="1"/>
</dbReference>
<dbReference type="EMBL" id="JABGBW010000003">
    <property type="protein sequence ID" value="MBC2576157.1"/>
    <property type="molecule type" value="Genomic_DNA"/>
</dbReference>
<dbReference type="InterPro" id="IPR001989">
    <property type="entry name" value="Radical_activat_CS"/>
</dbReference>
<dbReference type="Proteomes" id="UP000713904">
    <property type="component" value="Unassembled WGS sequence"/>
</dbReference>
<dbReference type="InterPro" id="IPR012839">
    <property type="entry name" value="Organic_radical_activase"/>
</dbReference>
<dbReference type="PROSITE" id="PS51918">
    <property type="entry name" value="RADICAL_SAM"/>
    <property type="match status" value="1"/>
</dbReference>
<evidence type="ECO:0000313" key="10">
    <source>
        <dbReference type="EMBL" id="MBC2576157.1"/>
    </source>
</evidence>
<keyword evidence="7" id="KW-0408">Iron</keyword>
<evidence type="ECO:0000256" key="8">
    <source>
        <dbReference type="ARBA" id="ARBA00023014"/>
    </source>
</evidence>
<feature type="domain" description="Radical SAM core" evidence="9">
    <location>
        <begin position="15"/>
        <end position="303"/>
    </location>
</feature>
<reference evidence="10 11" key="1">
    <citation type="submission" date="2020-05" db="EMBL/GenBank/DDBJ databases">
        <title>Draft genome of xy-202 and genomic insight in genome of the genus Peptostreptococcus.</title>
        <authorList>
            <person name="Zhang Z."/>
        </authorList>
    </citation>
    <scope>NUCLEOTIDE SEQUENCE [LARGE SCALE GENOMIC DNA]</scope>
    <source>
        <strain evidence="10 11">DSM 27025</strain>
    </source>
</reference>
<evidence type="ECO:0000313" key="11">
    <source>
        <dbReference type="Proteomes" id="UP000713904"/>
    </source>
</evidence>
<gene>
    <name evidence="10" type="ORF">HLB29_05605</name>
</gene>
<organism evidence="10 11">
    <name type="scientific">Peptostreptococcus canis</name>
    <dbReference type="NCBI Taxonomy" id="1159213"/>
    <lineage>
        <taxon>Bacteria</taxon>
        <taxon>Bacillati</taxon>
        <taxon>Bacillota</taxon>
        <taxon>Clostridia</taxon>
        <taxon>Peptostreptococcales</taxon>
        <taxon>Peptostreptococcaceae</taxon>
        <taxon>Peptostreptococcus</taxon>
    </lineage>
</organism>
<dbReference type="SUPFAM" id="SSF102114">
    <property type="entry name" value="Radical SAM enzymes"/>
    <property type="match status" value="1"/>
</dbReference>
<dbReference type="InterPro" id="IPR040074">
    <property type="entry name" value="BssD/PflA/YjjW"/>
</dbReference>
<keyword evidence="8" id="KW-0411">Iron-sulfur</keyword>
<dbReference type="InterPro" id="IPR058240">
    <property type="entry name" value="rSAM_sf"/>
</dbReference>
<comment type="similarity">
    <text evidence="2">Belongs to the organic radical-activating enzymes family.</text>
</comment>
<dbReference type="SUPFAM" id="SSF54862">
    <property type="entry name" value="4Fe-4S ferredoxins"/>
    <property type="match status" value="1"/>
</dbReference>
<keyword evidence="11" id="KW-1185">Reference proteome</keyword>
<sequence>MKKARIFNIQKFSLHDGPGIRTVVFFKGCPLRCPWCSNPESQKYDIEMVWDSEKCTGCKKCTTNENVEFINDKKKPYRNLAGEYMKLKAITYEEGEEIRKLCPNHAVSYEGYDMFVDEIYDEVIKDLPFYEESNGGVTLSGGEVLLQSDAAIELLKKLKLDNIHTAAETTCYASSYKFKEFVKYLDLLLCDIKHWDSEKSNQVTGVGLEKIYENIKYATGLKYLEVIGRIPVIPGFNYSKKDAEQFVEKLKMLGINKINLLPYHNFGENKYKIMNKEYELAGIKQLHKDDKEFMEYTQIFKNAGVIVE</sequence>
<comment type="cofactor">
    <cofactor evidence="1">
        <name>[4Fe-4S] cluster</name>
        <dbReference type="ChEBI" id="CHEBI:49883"/>
    </cofactor>
</comment>
<dbReference type="Pfam" id="PF13353">
    <property type="entry name" value="Fer4_12"/>
    <property type="match status" value="1"/>
</dbReference>
<name>A0ABR6TL71_9FIRM</name>
<evidence type="ECO:0000256" key="7">
    <source>
        <dbReference type="ARBA" id="ARBA00023004"/>
    </source>
</evidence>
<keyword evidence="3" id="KW-0004">4Fe-4S</keyword>
<evidence type="ECO:0000256" key="4">
    <source>
        <dbReference type="ARBA" id="ARBA00022691"/>
    </source>
</evidence>
<dbReference type="InterPro" id="IPR034457">
    <property type="entry name" value="Organic_radical-activating"/>
</dbReference>
<protein>
    <submittedName>
        <fullName evidence="10">Glycyl-radical enzyme activating protein</fullName>
    </submittedName>
</protein>
<dbReference type="Gene3D" id="3.20.20.70">
    <property type="entry name" value="Aldolase class I"/>
    <property type="match status" value="1"/>
</dbReference>
<dbReference type="InterPro" id="IPR013785">
    <property type="entry name" value="Aldolase_TIM"/>
</dbReference>
<comment type="caution">
    <text evidence="10">The sequence shown here is derived from an EMBL/GenBank/DDBJ whole genome shotgun (WGS) entry which is preliminary data.</text>
</comment>
<evidence type="ECO:0000259" key="9">
    <source>
        <dbReference type="PROSITE" id="PS51918"/>
    </source>
</evidence>
<dbReference type="SFLD" id="SFLDS00029">
    <property type="entry name" value="Radical_SAM"/>
    <property type="match status" value="1"/>
</dbReference>
<proteinExistence type="inferred from homology"/>
<dbReference type="SFLD" id="SFLDG01118">
    <property type="entry name" value="activating_enzymes__group_2"/>
    <property type="match status" value="1"/>
</dbReference>